<dbReference type="SMART" id="SM01381">
    <property type="entry name" value="7TM_GPCR_Srsx"/>
    <property type="match status" value="1"/>
</dbReference>
<dbReference type="CDD" id="cd00637">
    <property type="entry name" value="7tm_classA_rhodopsin-like"/>
    <property type="match status" value="1"/>
</dbReference>
<evidence type="ECO:0000256" key="8">
    <source>
        <dbReference type="ARBA" id="ARBA00023224"/>
    </source>
</evidence>
<keyword evidence="3 9" id="KW-0812">Transmembrane</keyword>
<feature type="transmembrane region" description="Helical" evidence="9">
    <location>
        <begin position="26"/>
        <end position="54"/>
    </location>
</feature>
<feature type="transmembrane region" description="Helical" evidence="9">
    <location>
        <begin position="192"/>
        <end position="218"/>
    </location>
</feature>
<feature type="domain" description="G-protein coupled receptors family 1 profile" evidence="10">
    <location>
        <begin position="45"/>
        <end position="526"/>
    </location>
</feature>
<dbReference type="InterPro" id="IPR000276">
    <property type="entry name" value="GPCR_Rhodpsn"/>
</dbReference>
<comment type="subcellular location">
    <subcellularLocation>
        <location evidence="1">Cell membrane</location>
        <topology evidence="1">Multi-pass membrane protein</topology>
    </subcellularLocation>
</comment>
<evidence type="ECO:0000259" key="10">
    <source>
        <dbReference type="PROSITE" id="PS50262"/>
    </source>
</evidence>
<feature type="transmembrane region" description="Helical" evidence="9">
    <location>
        <begin position="506"/>
        <end position="525"/>
    </location>
</feature>
<evidence type="ECO:0000256" key="3">
    <source>
        <dbReference type="ARBA" id="ARBA00022692"/>
    </source>
</evidence>
<dbReference type="Pfam" id="PF00001">
    <property type="entry name" value="7tm_1"/>
    <property type="match status" value="1"/>
</dbReference>
<evidence type="ECO:0000256" key="4">
    <source>
        <dbReference type="ARBA" id="ARBA00022989"/>
    </source>
</evidence>
<dbReference type="PRINTS" id="PR00237">
    <property type="entry name" value="GPCRRHODOPSN"/>
</dbReference>
<keyword evidence="2" id="KW-1003">Cell membrane</keyword>
<protein>
    <submittedName>
        <fullName evidence="12">Uncharacterized protein LOC111109820</fullName>
    </submittedName>
</protein>
<dbReference type="GO" id="GO:0004930">
    <property type="term" value="F:G protein-coupled receptor activity"/>
    <property type="evidence" value="ECO:0007669"/>
    <property type="project" value="UniProtKB-KW"/>
</dbReference>
<keyword evidence="11" id="KW-1185">Reference proteome</keyword>
<dbReference type="SUPFAM" id="SSF81321">
    <property type="entry name" value="Family A G protein-coupled receptor-like"/>
    <property type="match status" value="2"/>
</dbReference>
<keyword evidence="8" id="KW-0807">Transducer</keyword>
<evidence type="ECO:0000256" key="5">
    <source>
        <dbReference type="ARBA" id="ARBA00023040"/>
    </source>
</evidence>
<evidence type="ECO:0000256" key="1">
    <source>
        <dbReference type="ARBA" id="ARBA00004651"/>
    </source>
</evidence>
<dbReference type="Gene3D" id="1.20.1070.10">
    <property type="entry name" value="Rhodopsin 7-helix transmembrane proteins"/>
    <property type="match status" value="2"/>
</dbReference>
<dbReference type="InterPro" id="IPR050569">
    <property type="entry name" value="TAAR"/>
</dbReference>
<feature type="transmembrane region" description="Helical" evidence="9">
    <location>
        <begin position="474"/>
        <end position="494"/>
    </location>
</feature>
<dbReference type="GeneID" id="111109820"/>
<evidence type="ECO:0000256" key="7">
    <source>
        <dbReference type="ARBA" id="ARBA00023170"/>
    </source>
</evidence>
<keyword evidence="5" id="KW-0297">G-protein coupled receptor</keyword>
<name>A0A8B8BEW8_CRAVI</name>
<keyword evidence="7" id="KW-0675">Receptor</keyword>
<proteinExistence type="predicted"/>
<organism evidence="11 12">
    <name type="scientific">Crassostrea virginica</name>
    <name type="common">Eastern oyster</name>
    <dbReference type="NCBI Taxonomy" id="6565"/>
    <lineage>
        <taxon>Eukaryota</taxon>
        <taxon>Metazoa</taxon>
        <taxon>Spiralia</taxon>
        <taxon>Lophotrochozoa</taxon>
        <taxon>Mollusca</taxon>
        <taxon>Bivalvia</taxon>
        <taxon>Autobranchia</taxon>
        <taxon>Pteriomorphia</taxon>
        <taxon>Ostreida</taxon>
        <taxon>Ostreoidea</taxon>
        <taxon>Ostreidae</taxon>
        <taxon>Crassostrea</taxon>
    </lineage>
</organism>
<sequence>MMSETVTSQYDVIDLDNHTSVLDADWLVLLCDVVIILAVVLGIIGNILLCICIIKTRSLRTYINASLMSTLIGNLIACMTLLPLRVYLFTASKTDTENWDMLCRAAVFFRTFCDTLQLFMLITVSYERYKSVANPFKKDGRARRTTVLIGLSWTAASGLSFLSAFVFVDSSLVDKCLPNTPSSHLSWGTHDLYLIFPFGIGTLLIIVVFYSLIMLTLYKHRKKMTSHKNHRKNKVVPHKKEEVFKGVDKSSSNTDISAIKLRTPQHFKTRTEKTQKYCDSNLDEKNKTIDRECKENGNEEQTSHRNSTLNQRASLFSRNKSADSKLDAQKEQIFKGQENLEKFEPEPSSVYNIPEEKTLGEVKNVSIGTSVKETKTYLQTPENGAGIKNGYKTELSVKIGVNSAARSDVASAVSYQRPPNGVKADCEIQIYDINGVVNRVSTKDTSYSGSVCVINSQSRELGKRKVEVRAAKRIAVMIGVFIILWMPLPLTVLWTKENDFFKAQAHSLVITATLGMCSVVVNPILHSALNRQLHASLMNMVQGWKCGWCKRHSDL</sequence>
<feature type="transmembrane region" description="Helical" evidence="9">
    <location>
        <begin position="107"/>
        <end position="126"/>
    </location>
</feature>
<dbReference type="GO" id="GO:0005886">
    <property type="term" value="C:plasma membrane"/>
    <property type="evidence" value="ECO:0007669"/>
    <property type="project" value="UniProtKB-SubCell"/>
</dbReference>
<accession>A0A8B8BEW8</accession>
<dbReference type="PROSITE" id="PS50262">
    <property type="entry name" value="G_PROTEIN_RECEP_F1_2"/>
    <property type="match status" value="1"/>
</dbReference>
<dbReference type="AlphaFoldDB" id="A0A8B8BEW8"/>
<feature type="transmembrane region" description="Helical" evidence="9">
    <location>
        <begin position="66"/>
        <end position="87"/>
    </location>
</feature>
<dbReference type="RefSeq" id="XP_022301768.1">
    <property type="nucleotide sequence ID" value="XM_022446060.1"/>
</dbReference>
<gene>
    <name evidence="12" type="primary">LOC111109820</name>
</gene>
<dbReference type="PANTHER" id="PTHR24249:SF424">
    <property type="entry name" value="G-PROTEIN COUPLED RECEPTORS FAMILY 1 PROFILE DOMAIN-CONTAINING PROTEIN"/>
    <property type="match status" value="1"/>
</dbReference>
<evidence type="ECO:0000313" key="11">
    <source>
        <dbReference type="Proteomes" id="UP000694844"/>
    </source>
</evidence>
<keyword evidence="6 9" id="KW-0472">Membrane</keyword>
<evidence type="ECO:0000256" key="6">
    <source>
        <dbReference type="ARBA" id="ARBA00023136"/>
    </source>
</evidence>
<keyword evidence="4 9" id="KW-1133">Transmembrane helix</keyword>
<reference evidence="12" key="1">
    <citation type="submission" date="2025-08" db="UniProtKB">
        <authorList>
            <consortium name="RefSeq"/>
        </authorList>
    </citation>
    <scope>IDENTIFICATION</scope>
    <source>
        <tissue evidence="12">Whole sample</tissue>
    </source>
</reference>
<dbReference type="KEGG" id="cvn:111109820"/>
<feature type="transmembrane region" description="Helical" evidence="9">
    <location>
        <begin position="147"/>
        <end position="168"/>
    </location>
</feature>
<evidence type="ECO:0000256" key="9">
    <source>
        <dbReference type="SAM" id="Phobius"/>
    </source>
</evidence>
<dbReference type="PANTHER" id="PTHR24249">
    <property type="entry name" value="HISTAMINE RECEPTOR-RELATED G-PROTEIN COUPLED RECEPTOR"/>
    <property type="match status" value="1"/>
</dbReference>
<evidence type="ECO:0000256" key="2">
    <source>
        <dbReference type="ARBA" id="ARBA00022475"/>
    </source>
</evidence>
<dbReference type="InterPro" id="IPR017452">
    <property type="entry name" value="GPCR_Rhodpsn_7TM"/>
</dbReference>
<dbReference type="Proteomes" id="UP000694844">
    <property type="component" value="Chromosome 8"/>
</dbReference>
<evidence type="ECO:0000313" key="12">
    <source>
        <dbReference type="RefSeq" id="XP_022301768.1"/>
    </source>
</evidence>
<dbReference type="OrthoDB" id="2105199at2759"/>